<proteinExistence type="predicted"/>
<keyword evidence="1" id="KW-0238">DNA-binding</keyword>
<dbReference type="PANTHER" id="PTHR38479:SF2">
    <property type="entry name" value="WINGED HELIX DNA-BINDING DOMAIN-CONTAINING PROTEIN"/>
    <property type="match status" value="1"/>
</dbReference>
<gene>
    <name evidence="1" type="ORF">SAMN04488055_2081</name>
</gene>
<dbReference type="STRING" id="536979.SAMN04488055_2081"/>
<organism evidence="1 2">
    <name type="scientific">Chitinophaga niabensis</name>
    <dbReference type="NCBI Taxonomy" id="536979"/>
    <lineage>
        <taxon>Bacteria</taxon>
        <taxon>Pseudomonadati</taxon>
        <taxon>Bacteroidota</taxon>
        <taxon>Chitinophagia</taxon>
        <taxon>Chitinophagales</taxon>
        <taxon>Chitinophagaceae</taxon>
        <taxon>Chitinophaga</taxon>
    </lineage>
</organism>
<keyword evidence="2" id="KW-1185">Reference proteome</keyword>
<dbReference type="OrthoDB" id="2210247at2"/>
<dbReference type="Proteomes" id="UP000185003">
    <property type="component" value="Unassembled WGS sequence"/>
</dbReference>
<evidence type="ECO:0000313" key="2">
    <source>
        <dbReference type="Proteomes" id="UP000185003"/>
    </source>
</evidence>
<protein>
    <submittedName>
        <fullName evidence="1">Winged helix DNA-binding domain-containing protein</fullName>
    </submittedName>
</protein>
<dbReference type="Pfam" id="PF06224">
    <property type="entry name" value="AlkZ-like"/>
    <property type="match status" value="1"/>
</dbReference>
<name>A0A1N6F8T2_9BACT</name>
<sequence length="339" mass="38741">MSMKTEDIILHRLHTQQLAKPACEEAGAVVSWLIAMQAQEYAHAKWAIHLRSNGLTEKAIEQSFNEGIYLRTHLMRPTWHFVHRQDIRWLLQLTAPRVHAANAYYYKQLELDAKVFSRSNKVLGKALQGGKHLQRTALAKALKDAKIIASGPRLGYIMMFAELEGLICSGPREGKQFTYALLEERVPPVKALSREEALAQFVQRYFTTRGPATLQDFVYWSGLTMKDAKEGAEALPAGFIREKELIWLPVAVDKKEKVRHTFIMPDYDEYGMSYKDRHDIFNEGARTFYSHMIIVDGKIAGTWKKKDNDGLDMDIFTTLNKTQTTALKKAVERYLAFSG</sequence>
<accession>A0A1N6F8T2</accession>
<dbReference type="PANTHER" id="PTHR38479">
    <property type="entry name" value="LMO0824 PROTEIN"/>
    <property type="match status" value="1"/>
</dbReference>
<dbReference type="GO" id="GO:0003677">
    <property type="term" value="F:DNA binding"/>
    <property type="evidence" value="ECO:0007669"/>
    <property type="project" value="UniProtKB-KW"/>
</dbReference>
<dbReference type="EMBL" id="FSRA01000001">
    <property type="protein sequence ID" value="SIN91617.1"/>
    <property type="molecule type" value="Genomic_DNA"/>
</dbReference>
<evidence type="ECO:0000313" key="1">
    <source>
        <dbReference type="EMBL" id="SIN91617.1"/>
    </source>
</evidence>
<dbReference type="AlphaFoldDB" id="A0A1N6F8T2"/>
<reference evidence="1 2" key="1">
    <citation type="submission" date="2016-11" db="EMBL/GenBank/DDBJ databases">
        <authorList>
            <person name="Jaros S."/>
            <person name="Januszkiewicz K."/>
            <person name="Wedrychowicz H."/>
        </authorList>
    </citation>
    <scope>NUCLEOTIDE SEQUENCE [LARGE SCALE GENOMIC DNA]</scope>
    <source>
        <strain evidence="1 2">DSM 24787</strain>
    </source>
</reference>
<dbReference type="InterPro" id="IPR009351">
    <property type="entry name" value="AlkZ-like"/>
</dbReference>